<dbReference type="STRING" id="4097.A0A1S3ZVI5"/>
<dbReference type="PaxDb" id="4097-A0A1S3ZVI5"/>
<name>A0A1S3ZVI5_TOBAC</name>
<dbReference type="OrthoDB" id="1752289at2759"/>
<reference evidence="1" key="1">
    <citation type="submission" date="2025-08" db="UniProtKB">
        <authorList>
            <consortium name="RefSeq"/>
        </authorList>
    </citation>
    <scope>IDENTIFICATION</scope>
</reference>
<dbReference type="KEGG" id="nta:107790873"/>
<dbReference type="RefSeq" id="XP_016468328.1">
    <property type="nucleotide sequence ID" value="XM_016612842.1"/>
</dbReference>
<dbReference type="OMA" id="LLWENEC"/>
<evidence type="ECO:0000313" key="1">
    <source>
        <dbReference type="RefSeq" id="XP_016468328.1"/>
    </source>
</evidence>
<dbReference type="AlphaFoldDB" id="A0A1S3ZVI5"/>
<organism evidence="1">
    <name type="scientific">Nicotiana tabacum</name>
    <name type="common">Common tobacco</name>
    <dbReference type="NCBI Taxonomy" id="4097"/>
    <lineage>
        <taxon>Eukaryota</taxon>
        <taxon>Viridiplantae</taxon>
        <taxon>Streptophyta</taxon>
        <taxon>Embryophyta</taxon>
        <taxon>Tracheophyta</taxon>
        <taxon>Spermatophyta</taxon>
        <taxon>Magnoliopsida</taxon>
        <taxon>eudicotyledons</taxon>
        <taxon>Gunneridae</taxon>
        <taxon>Pentapetalae</taxon>
        <taxon>asterids</taxon>
        <taxon>lamiids</taxon>
        <taxon>Solanales</taxon>
        <taxon>Solanaceae</taxon>
        <taxon>Nicotianoideae</taxon>
        <taxon>Nicotianeae</taxon>
        <taxon>Nicotiana</taxon>
    </lineage>
</organism>
<accession>A0A1S3ZVI5</accession>
<gene>
    <name evidence="1" type="primary">LOC107790873</name>
</gene>
<proteinExistence type="predicted"/>
<protein>
    <submittedName>
        <fullName evidence="1">Uncharacterized protein</fullName>
    </submittedName>
</protein>
<sequence length="168" mass="19330">MRLQYSDNLLLQEKTILQNLETWPLIEESILKQKARVKWINLGDANTKYFSTVMKERSQRKQILEIYTDDGMKLATPTNIKEEIVKFYKSLIGTDVASFPSINKETMKNGPKLTHEQQLSLCVEVTEEEIYAALCAIHEDKAPGVDGYNSCFFKRAWPIIQSDVVRAI</sequence>